<reference evidence="1 2" key="1">
    <citation type="submission" date="2022-12" db="EMBL/GenBank/DDBJ databases">
        <title>HUAS 2-6.</title>
        <authorList>
            <person name="Mo P."/>
        </authorList>
    </citation>
    <scope>NUCLEOTIDE SEQUENCE [LARGE SCALE GENOMIC DNA]</scope>
    <source>
        <strain evidence="1 2">HUAS 2-6</strain>
        <plasmid evidence="1 2">punmamed1</plasmid>
    </source>
</reference>
<evidence type="ECO:0000313" key="1">
    <source>
        <dbReference type="EMBL" id="WBO69600.1"/>
    </source>
</evidence>
<geneLocation type="plasmid" evidence="1 2">
    <name>punmamed1</name>
</geneLocation>
<proteinExistence type="predicted"/>
<keyword evidence="1" id="KW-0614">Plasmid</keyword>
<protein>
    <submittedName>
        <fullName evidence="1">Uncharacterized protein</fullName>
    </submittedName>
</protein>
<accession>A0ABY7PHA4</accession>
<dbReference type="RefSeq" id="WP_270086777.1">
    <property type="nucleotide sequence ID" value="NZ_CP115301.1"/>
</dbReference>
<dbReference type="Proteomes" id="UP001212326">
    <property type="component" value="Plasmid punmamed1"/>
</dbReference>
<evidence type="ECO:0000313" key="2">
    <source>
        <dbReference type="Proteomes" id="UP001212326"/>
    </source>
</evidence>
<name>A0ABY7PHA4_9ACTN</name>
<gene>
    <name evidence="1" type="ORF">O1G22_43425</name>
</gene>
<keyword evidence="2" id="KW-1185">Reference proteome</keyword>
<dbReference type="EMBL" id="CP115301">
    <property type="protein sequence ID" value="WBO69600.1"/>
    <property type="molecule type" value="Genomic_DNA"/>
</dbReference>
<organism evidence="1 2">
    <name type="scientific">Streptomyces camelliae</name>
    <dbReference type="NCBI Taxonomy" id="3004093"/>
    <lineage>
        <taxon>Bacteria</taxon>
        <taxon>Bacillati</taxon>
        <taxon>Actinomycetota</taxon>
        <taxon>Actinomycetes</taxon>
        <taxon>Kitasatosporales</taxon>
        <taxon>Streptomycetaceae</taxon>
        <taxon>Streptomyces</taxon>
    </lineage>
</organism>
<sequence length="66" mass="7318">MATESKRSTVYRDGDPLILGLLARLAPTDSCDFLPDLPAETLLSLLSRYHRRPMLVGFPESGAERT</sequence>